<evidence type="ECO:0000256" key="1">
    <source>
        <dbReference type="SAM" id="MobiDB-lite"/>
    </source>
</evidence>
<evidence type="ECO:0000313" key="4">
    <source>
        <dbReference type="Proteomes" id="UP000663851"/>
    </source>
</evidence>
<evidence type="ECO:0000313" key="3">
    <source>
        <dbReference type="EMBL" id="CAF4611801.1"/>
    </source>
</evidence>
<feature type="non-terminal residue" evidence="3">
    <location>
        <position position="1"/>
    </location>
</feature>
<comment type="caution">
    <text evidence="3">The sequence shown here is derived from an EMBL/GenBank/DDBJ whole genome shotgun (WGS) entry which is preliminary data.</text>
</comment>
<feature type="region of interest" description="Disordered" evidence="1">
    <location>
        <begin position="29"/>
        <end position="50"/>
    </location>
</feature>
<dbReference type="EMBL" id="CAJOBO010012684">
    <property type="protein sequence ID" value="CAF4611801.1"/>
    <property type="molecule type" value="Genomic_DNA"/>
</dbReference>
<accession>A0A821CV65</accession>
<reference evidence="3" key="1">
    <citation type="submission" date="2021-02" db="EMBL/GenBank/DDBJ databases">
        <authorList>
            <person name="Nowell W R."/>
        </authorList>
    </citation>
    <scope>NUCLEOTIDE SEQUENCE</scope>
</reference>
<dbReference type="Proteomes" id="UP000663851">
    <property type="component" value="Unassembled WGS sequence"/>
</dbReference>
<dbReference type="AlphaFoldDB" id="A0A821CV65"/>
<feature type="compositionally biased region" description="Low complexity" evidence="1">
    <location>
        <begin position="40"/>
        <end position="50"/>
    </location>
</feature>
<dbReference type="Pfam" id="PF12166">
    <property type="entry name" value="Piezo_cap"/>
    <property type="match status" value="1"/>
</dbReference>
<dbReference type="InterPro" id="IPR031334">
    <property type="entry name" value="Piezo_cap_dom"/>
</dbReference>
<evidence type="ECO:0000259" key="2">
    <source>
        <dbReference type="Pfam" id="PF12166"/>
    </source>
</evidence>
<protein>
    <recommendedName>
        <fullName evidence="2">Piezo non-specific cation channel cap domain-containing protein</fullName>
    </recommendedName>
</protein>
<gene>
    <name evidence="3" type="ORF">HFQ381_LOCUS34019</name>
</gene>
<name>A0A821CV65_9BILA</name>
<feature type="domain" description="Piezo non-specific cation channel cap" evidence="2">
    <location>
        <begin position="2"/>
        <end position="30"/>
    </location>
</feature>
<sequence>LGELQLEEELFAQLIFLHRSPETLIRFTRPKSASRKQEHYQNQNQHLHQN</sequence>
<organism evidence="3 4">
    <name type="scientific">Rotaria socialis</name>
    <dbReference type="NCBI Taxonomy" id="392032"/>
    <lineage>
        <taxon>Eukaryota</taxon>
        <taxon>Metazoa</taxon>
        <taxon>Spiralia</taxon>
        <taxon>Gnathifera</taxon>
        <taxon>Rotifera</taxon>
        <taxon>Eurotatoria</taxon>
        <taxon>Bdelloidea</taxon>
        <taxon>Philodinida</taxon>
        <taxon>Philodinidae</taxon>
        <taxon>Rotaria</taxon>
    </lineage>
</organism>
<proteinExistence type="predicted"/>